<name>A0A1B6PU86_SORBI</name>
<evidence type="ECO:0000256" key="1">
    <source>
        <dbReference type="ARBA" id="ARBA00023015"/>
    </source>
</evidence>
<dbReference type="STRING" id="4558.A0A1B6PU86"/>
<dbReference type="AlphaFoldDB" id="A0A1B6PU86"/>
<sequence>MGIPPELEFSEKRPQVVDFTEPVPPSPSTYLLDLLQAPQVDNGKDDQSYISHMLLEEDTIGNLLYQYPNHPAALLTGTAEQPFAQILSAADATSDALTIWPCNSIKNTSLQLSVATPDEYYSYCDMTTSEKLPGDMDSMHVRQDASSLLMNSMHEALAMEPNRLLSAAKSSSCCMDVISMAFFKGMEEANKLLPLQDSETTLARGRGWKKRLQAGKGDDANVVAMCRSSKQKVAQMTQPDSEEEAAAREMLDRLMLNDNASHAADVQQELIIGSMELEKPRGRRHGASASHTAVDLHALLIRCAEAVATNDRQGVADLLLRIRHHSSPTGDGTQRLAHCFAQGLEARLMGTGSQMYHSLVAKSASATVILKVYRLYMAACSILPLRFPLTNKTTYEAVAGRKKLHVVHYGLGPGFQWPDLLRMLSHREGGPPEVRLTGIDNPLPGFHPGQIIEETGRRLSDCARQFRVPFKFRAIAAKSDDVRAEDLDIDPEEVLVVISHFHFRTLMDESVIIDRPNPRDTVLKNIKKMRPKVFIHGILNGSYSGAFFVSRFREALNNFAALFDLMDTTVPQENQNRLLVEQELARCAMNIIACEGVDRVERPHSYKQWHVRCERAGLRQLPLDPDIVRASKDKVNKECRKYIVINEDHGWLLKGWKGRVLAAISTWMAEDDRSDLGNDQ</sequence>
<keyword evidence="1" id="KW-0805">Transcription regulation</keyword>
<dbReference type="OMA" id="ELARCAM"/>
<dbReference type="Proteomes" id="UP000000768">
    <property type="component" value="Chromosome 5"/>
</dbReference>
<keyword evidence="5" id="KW-1185">Reference proteome</keyword>
<reference evidence="5" key="2">
    <citation type="journal article" date="2018" name="Plant J.">
        <title>The Sorghum bicolor reference genome: improved assembly, gene annotations, a transcriptome atlas, and signatures of genome organization.</title>
        <authorList>
            <person name="McCormick R.F."/>
            <person name="Truong S.K."/>
            <person name="Sreedasyam A."/>
            <person name="Jenkins J."/>
            <person name="Shu S."/>
            <person name="Sims D."/>
            <person name="Kennedy M."/>
            <person name="Amirebrahimi M."/>
            <person name="Weers B.D."/>
            <person name="McKinley B."/>
            <person name="Mattison A."/>
            <person name="Morishige D.T."/>
            <person name="Grimwood J."/>
            <person name="Schmutz J."/>
            <person name="Mullet J.E."/>
        </authorList>
    </citation>
    <scope>NUCLEOTIDE SEQUENCE [LARGE SCALE GENOMIC DNA]</scope>
    <source>
        <strain evidence="5">cv. BTx623</strain>
    </source>
</reference>
<dbReference type="InterPro" id="IPR005202">
    <property type="entry name" value="TF_GRAS"/>
</dbReference>
<dbReference type="PROSITE" id="PS50985">
    <property type="entry name" value="GRAS"/>
    <property type="match status" value="1"/>
</dbReference>
<comment type="similarity">
    <text evidence="3">Belongs to the GRAS family.</text>
</comment>
<keyword evidence="2" id="KW-0804">Transcription</keyword>
<dbReference type="Gramene" id="KXG29232">
    <property type="protein sequence ID" value="KXG29232"/>
    <property type="gene ID" value="SORBI_3005G231000"/>
</dbReference>
<dbReference type="Pfam" id="PF03514">
    <property type="entry name" value="GRAS"/>
    <property type="match status" value="1"/>
</dbReference>
<dbReference type="GO" id="GO:0005634">
    <property type="term" value="C:nucleus"/>
    <property type="evidence" value="ECO:0000318"/>
    <property type="project" value="GO_Central"/>
</dbReference>
<evidence type="ECO:0000256" key="2">
    <source>
        <dbReference type="ARBA" id="ARBA00023163"/>
    </source>
</evidence>
<feature type="region of interest" description="Leucine repeat I (LRI)" evidence="3">
    <location>
        <begin position="294"/>
        <end position="354"/>
    </location>
</feature>
<evidence type="ECO:0000313" key="4">
    <source>
        <dbReference type="EMBL" id="KXG29232.1"/>
    </source>
</evidence>
<feature type="region of interest" description="VHIID" evidence="3">
    <location>
        <begin position="373"/>
        <end position="438"/>
    </location>
</feature>
<comment type="caution">
    <text evidence="3">Lacks conserved residue(s) required for the propagation of feature annotation.</text>
</comment>
<dbReference type="PANTHER" id="PTHR31636">
    <property type="entry name" value="OSJNBA0084A10.13 PROTEIN-RELATED"/>
    <property type="match status" value="1"/>
</dbReference>
<evidence type="ECO:0000313" key="5">
    <source>
        <dbReference type="Proteomes" id="UP000000768"/>
    </source>
</evidence>
<dbReference type="GO" id="GO:0043565">
    <property type="term" value="F:sequence-specific DNA binding"/>
    <property type="evidence" value="ECO:0000318"/>
    <property type="project" value="GO_Central"/>
</dbReference>
<evidence type="ECO:0000256" key="3">
    <source>
        <dbReference type="PROSITE-ProRule" id="PRU01191"/>
    </source>
</evidence>
<gene>
    <name evidence="4" type="ORF">SORBI_3005G231000</name>
</gene>
<protein>
    <submittedName>
        <fullName evidence="4">Uncharacterized protein</fullName>
    </submittedName>
</protein>
<dbReference type="InParanoid" id="A0A1B6PU86"/>
<feature type="region of interest" description="SAW" evidence="3">
    <location>
        <begin position="593"/>
        <end position="668"/>
    </location>
</feature>
<proteinExistence type="inferred from homology"/>
<dbReference type="OrthoDB" id="678429at2759"/>
<feature type="region of interest" description="Leucine repeat II (LRII)" evidence="3">
    <location>
        <begin position="454"/>
        <end position="486"/>
    </location>
</feature>
<organism evidence="4 5">
    <name type="scientific">Sorghum bicolor</name>
    <name type="common">Sorghum</name>
    <name type="synonym">Sorghum vulgare</name>
    <dbReference type="NCBI Taxonomy" id="4558"/>
    <lineage>
        <taxon>Eukaryota</taxon>
        <taxon>Viridiplantae</taxon>
        <taxon>Streptophyta</taxon>
        <taxon>Embryophyta</taxon>
        <taxon>Tracheophyta</taxon>
        <taxon>Spermatophyta</taxon>
        <taxon>Magnoliopsida</taxon>
        <taxon>Liliopsida</taxon>
        <taxon>Poales</taxon>
        <taxon>Poaceae</taxon>
        <taxon>PACMAD clade</taxon>
        <taxon>Panicoideae</taxon>
        <taxon>Andropogonodae</taxon>
        <taxon>Andropogoneae</taxon>
        <taxon>Sorghinae</taxon>
        <taxon>Sorghum</taxon>
    </lineage>
</organism>
<accession>A0A1B6PU86</accession>
<reference evidence="4 5" key="1">
    <citation type="journal article" date="2009" name="Nature">
        <title>The Sorghum bicolor genome and the diversification of grasses.</title>
        <authorList>
            <person name="Paterson A.H."/>
            <person name="Bowers J.E."/>
            <person name="Bruggmann R."/>
            <person name="Dubchak I."/>
            <person name="Grimwood J."/>
            <person name="Gundlach H."/>
            <person name="Haberer G."/>
            <person name="Hellsten U."/>
            <person name="Mitros T."/>
            <person name="Poliakov A."/>
            <person name="Schmutz J."/>
            <person name="Spannagl M."/>
            <person name="Tang H."/>
            <person name="Wang X."/>
            <person name="Wicker T."/>
            <person name="Bharti A.K."/>
            <person name="Chapman J."/>
            <person name="Feltus F.A."/>
            <person name="Gowik U."/>
            <person name="Grigoriev I.V."/>
            <person name="Lyons E."/>
            <person name="Maher C.A."/>
            <person name="Martis M."/>
            <person name="Narechania A."/>
            <person name="Otillar R.P."/>
            <person name="Penning B.W."/>
            <person name="Salamov A.A."/>
            <person name="Wang Y."/>
            <person name="Zhang L."/>
            <person name="Carpita N.C."/>
            <person name="Freeling M."/>
            <person name="Gingle A.R."/>
            <person name="Hash C.T."/>
            <person name="Keller B."/>
            <person name="Klein P."/>
            <person name="Kresovich S."/>
            <person name="McCann M.C."/>
            <person name="Ming R."/>
            <person name="Peterson D.G."/>
            <person name="Mehboob-ur-Rahman"/>
            <person name="Ware D."/>
            <person name="Westhoff P."/>
            <person name="Mayer K.F."/>
            <person name="Messing J."/>
            <person name="Rokhsar D.S."/>
        </authorList>
    </citation>
    <scope>NUCLEOTIDE SEQUENCE [LARGE SCALE GENOMIC DNA]</scope>
    <source>
        <strain evidence="5">cv. BTx623</strain>
    </source>
</reference>
<dbReference type="GO" id="GO:0003700">
    <property type="term" value="F:DNA-binding transcription factor activity"/>
    <property type="evidence" value="ECO:0000318"/>
    <property type="project" value="GO_Central"/>
</dbReference>
<dbReference type="GO" id="GO:0006355">
    <property type="term" value="P:regulation of DNA-templated transcription"/>
    <property type="evidence" value="ECO:0000318"/>
    <property type="project" value="GO_Central"/>
</dbReference>
<dbReference type="EMBL" id="CM000764">
    <property type="protein sequence ID" value="KXG29232.1"/>
    <property type="molecule type" value="Genomic_DNA"/>
</dbReference>
<dbReference type="eggNOG" id="ENOG502QSQ6">
    <property type="taxonomic scope" value="Eukaryota"/>
</dbReference>